<keyword evidence="3" id="KW-1185">Reference proteome</keyword>
<name>A0ABY7KMA6_9ACTN</name>
<sequence>MDEAVVTALIAAGAAIGGGALTGCFALVAAKRQAAAAWAAGERQAEAAWEAGRQQAAAAWDAGQLQATAQLDVARRTLAEQTLAAQREVRRAAYVTFLSRTDSAQLASAAWQSAIGTAEESPRRREYDVAMGAVGEALNVVRLEGPEPVATAAENLLGALAATAPGTQHSMAQGEFLDAARAALATAQSAADG</sequence>
<evidence type="ECO:0000313" key="3">
    <source>
        <dbReference type="Proteomes" id="UP001164439"/>
    </source>
</evidence>
<keyword evidence="1" id="KW-0812">Transmembrane</keyword>
<accession>A0ABY7KMA6</accession>
<proteinExistence type="predicted"/>
<dbReference type="EMBL" id="CP114413">
    <property type="protein sequence ID" value="WAZ25708.1"/>
    <property type="molecule type" value="Genomic_DNA"/>
</dbReference>
<organism evidence="2 3">
    <name type="scientific">Streptomyces cinnabarinus</name>
    <dbReference type="NCBI Taxonomy" id="67287"/>
    <lineage>
        <taxon>Bacteria</taxon>
        <taxon>Bacillati</taxon>
        <taxon>Actinomycetota</taxon>
        <taxon>Actinomycetes</taxon>
        <taxon>Kitasatosporales</taxon>
        <taxon>Streptomycetaceae</taxon>
        <taxon>Streptomyces</taxon>
    </lineage>
</organism>
<evidence type="ECO:0000256" key="1">
    <source>
        <dbReference type="SAM" id="Phobius"/>
    </source>
</evidence>
<dbReference type="RefSeq" id="WP_269663188.1">
    <property type="nucleotide sequence ID" value="NZ_CP114413.1"/>
</dbReference>
<protein>
    <recommendedName>
        <fullName evidence="4">Secreted protein</fullName>
    </recommendedName>
</protein>
<evidence type="ECO:0000313" key="2">
    <source>
        <dbReference type="EMBL" id="WAZ25708.1"/>
    </source>
</evidence>
<reference evidence="2" key="1">
    <citation type="submission" date="2022-12" db="EMBL/GenBank/DDBJ databases">
        <authorList>
            <person name="Ruckert C."/>
            <person name="Busche T."/>
            <person name="Kalinowski J."/>
            <person name="Wittmann C."/>
        </authorList>
    </citation>
    <scope>NUCLEOTIDE SEQUENCE</scope>
    <source>
        <strain evidence="2">DSM 40467</strain>
    </source>
</reference>
<feature type="transmembrane region" description="Helical" evidence="1">
    <location>
        <begin position="6"/>
        <end position="28"/>
    </location>
</feature>
<dbReference type="Proteomes" id="UP001164439">
    <property type="component" value="Chromosome"/>
</dbReference>
<keyword evidence="1" id="KW-0472">Membrane</keyword>
<keyword evidence="1" id="KW-1133">Transmembrane helix</keyword>
<evidence type="ECO:0008006" key="4">
    <source>
        <dbReference type="Google" id="ProtNLM"/>
    </source>
</evidence>
<gene>
    <name evidence="2" type="ORF">STRCI_007219</name>
</gene>